<evidence type="ECO:0000256" key="1">
    <source>
        <dbReference type="SAM" id="SignalP"/>
    </source>
</evidence>
<comment type="caution">
    <text evidence="2">The sequence shown here is derived from an EMBL/GenBank/DDBJ whole genome shotgun (WGS) entry which is preliminary data.</text>
</comment>
<feature type="chain" id="PRO_5041312691" description="Secreted protein" evidence="1">
    <location>
        <begin position="28"/>
        <end position="171"/>
    </location>
</feature>
<organism evidence="2 3">
    <name type="scientific">Lasiosphaeris hirsuta</name>
    <dbReference type="NCBI Taxonomy" id="260670"/>
    <lineage>
        <taxon>Eukaryota</taxon>
        <taxon>Fungi</taxon>
        <taxon>Dikarya</taxon>
        <taxon>Ascomycota</taxon>
        <taxon>Pezizomycotina</taxon>
        <taxon>Sordariomycetes</taxon>
        <taxon>Sordariomycetidae</taxon>
        <taxon>Sordariales</taxon>
        <taxon>Lasiosphaeriaceae</taxon>
        <taxon>Lasiosphaeris</taxon>
    </lineage>
</organism>
<evidence type="ECO:0008006" key="4">
    <source>
        <dbReference type="Google" id="ProtNLM"/>
    </source>
</evidence>
<name>A0AA40B135_9PEZI</name>
<accession>A0AA40B135</accession>
<sequence length="171" mass="19272">MRPVFLFRLRPFLLFFVSFFPENSRLAILDSSNLWGGRESARDVGGDSRSVAVRFAISKCPRFSFCTLRYPEQVPRAQSSQARVCGLILPSHGELATDWSVWPREGYLWYLIHKTFGNSMECLAPVCPNPDHLKPTCISAVFWFRAGRPMDKIVESDVGLGLTSPSLVSID</sequence>
<protein>
    <recommendedName>
        <fullName evidence="4">Secreted protein</fullName>
    </recommendedName>
</protein>
<keyword evidence="3" id="KW-1185">Reference proteome</keyword>
<keyword evidence="1" id="KW-0732">Signal</keyword>
<evidence type="ECO:0000313" key="3">
    <source>
        <dbReference type="Proteomes" id="UP001172102"/>
    </source>
</evidence>
<evidence type="ECO:0000313" key="2">
    <source>
        <dbReference type="EMBL" id="KAK0725582.1"/>
    </source>
</evidence>
<gene>
    <name evidence="2" type="ORF">B0H67DRAFT_135687</name>
</gene>
<feature type="signal peptide" evidence="1">
    <location>
        <begin position="1"/>
        <end position="27"/>
    </location>
</feature>
<dbReference type="EMBL" id="JAUKUA010000002">
    <property type="protein sequence ID" value="KAK0725582.1"/>
    <property type="molecule type" value="Genomic_DNA"/>
</dbReference>
<dbReference type="AlphaFoldDB" id="A0AA40B135"/>
<reference evidence="2" key="1">
    <citation type="submission" date="2023-06" db="EMBL/GenBank/DDBJ databases">
        <title>Genome-scale phylogeny and comparative genomics of the fungal order Sordariales.</title>
        <authorList>
            <consortium name="Lawrence Berkeley National Laboratory"/>
            <person name="Hensen N."/>
            <person name="Bonometti L."/>
            <person name="Westerberg I."/>
            <person name="Brannstrom I.O."/>
            <person name="Guillou S."/>
            <person name="Cros-Aarteil S."/>
            <person name="Calhoun S."/>
            <person name="Haridas S."/>
            <person name="Kuo A."/>
            <person name="Mondo S."/>
            <person name="Pangilinan J."/>
            <person name="Riley R."/>
            <person name="Labutti K."/>
            <person name="Andreopoulos B."/>
            <person name="Lipzen A."/>
            <person name="Chen C."/>
            <person name="Yanf M."/>
            <person name="Daum C."/>
            <person name="Ng V."/>
            <person name="Clum A."/>
            <person name="Steindorff A."/>
            <person name="Ohm R."/>
            <person name="Martin F."/>
            <person name="Silar P."/>
            <person name="Natvig D."/>
            <person name="Lalanne C."/>
            <person name="Gautier V."/>
            <person name="Ament-Velasquez S.L."/>
            <person name="Kruys A."/>
            <person name="Hutchinson M.I."/>
            <person name="Powell A.J."/>
            <person name="Barry K."/>
            <person name="Miller A.N."/>
            <person name="Grigoriev I.V."/>
            <person name="Debuchy R."/>
            <person name="Gladieux P."/>
            <person name="Thoren M.H."/>
            <person name="Johannesson H."/>
        </authorList>
    </citation>
    <scope>NUCLEOTIDE SEQUENCE</scope>
    <source>
        <strain evidence="2">SMH4607-1</strain>
    </source>
</reference>
<dbReference type="Proteomes" id="UP001172102">
    <property type="component" value="Unassembled WGS sequence"/>
</dbReference>
<proteinExistence type="predicted"/>